<dbReference type="Pfam" id="PF00440">
    <property type="entry name" value="TetR_N"/>
    <property type="match status" value="1"/>
</dbReference>
<feature type="DNA-binding region" description="H-T-H motif" evidence="4">
    <location>
        <begin position="38"/>
        <end position="57"/>
    </location>
</feature>
<dbReference type="PROSITE" id="PS01081">
    <property type="entry name" value="HTH_TETR_1"/>
    <property type="match status" value="1"/>
</dbReference>
<dbReference type="PRINTS" id="PR00455">
    <property type="entry name" value="HTHTETR"/>
</dbReference>
<evidence type="ECO:0000259" key="5">
    <source>
        <dbReference type="PROSITE" id="PS50977"/>
    </source>
</evidence>
<protein>
    <submittedName>
        <fullName evidence="6">TetR family transcriptional regulator</fullName>
    </submittedName>
</protein>
<feature type="domain" description="HTH tetR-type" evidence="5">
    <location>
        <begin position="15"/>
        <end position="75"/>
    </location>
</feature>
<evidence type="ECO:0000256" key="2">
    <source>
        <dbReference type="ARBA" id="ARBA00023125"/>
    </source>
</evidence>
<evidence type="ECO:0000256" key="4">
    <source>
        <dbReference type="PROSITE-ProRule" id="PRU00335"/>
    </source>
</evidence>
<dbReference type="GO" id="GO:0000976">
    <property type="term" value="F:transcription cis-regulatory region binding"/>
    <property type="evidence" value="ECO:0007669"/>
    <property type="project" value="TreeGrafter"/>
</dbReference>
<reference evidence="6" key="1">
    <citation type="submission" date="2016-04" db="EMBL/GenBank/DDBJ databases">
        <title>Fast-growing isolate from the root nodules of Vavilovia formosa.</title>
        <authorList>
            <person name="Kimeklis A."/>
            <person name="Safronova V."/>
            <person name="Belimov A."/>
            <person name="Andronov E."/>
        </authorList>
    </citation>
    <scope>NUCLEOTIDE SEQUENCE [LARGE SCALE GENOMIC DNA]</scope>
    <source>
        <strain evidence="6">Vaf-46</strain>
    </source>
</reference>
<gene>
    <name evidence="6" type="ORF">A4U53_37460</name>
</gene>
<dbReference type="Gene3D" id="1.10.357.10">
    <property type="entry name" value="Tetracycline Repressor, domain 2"/>
    <property type="match status" value="1"/>
</dbReference>
<keyword evidence="3" id="KW-0804">Transcription</keyword>
<dbReference type="InterPro" id="IPR050109">
    <property type="entry name" value="HTH-type_TetR-like_transc_reg"/>
</dbReference>
<proteinExistence type="predicted"/>
<comment type="caution">
    <text evidence="6">The sequence shown here is derived from an EMBL/GenBank/DDBJ whole genome shotgun (WGS) entry which is preliminary data.</text>
</comment>
<sequence length="203" mass="21944">MQVNANRRSNPERSAEMRARLIATARRLFVTDGYAATSTPALVAEAGVTRGALYHHFPDKPAIFRAVVEAESQAVAESIEAADAPEKSALDRLLLGAEAYIRAMREHGRVRLLLIEGPSVLGREAMRQIEALHGDASLKIGLKDAMTEGGLPPLPIDVLTSLLSAMFERGAMDVAEGESSDDVRVVIERMLRGLATAEIETEI</sequence>
<dbReference type="SUPFAM" id="SSF46689">
    <property type="entry name" value="Homeodomain-like"/>
    <property type="match status" value="1"/>
</dbReference>
<dbReference type="GO" id="GO:0003700">
    <property type="term" value="F:DNA-binding transcription factor activity"/>
    <property type="evidence" value="ECO:0007669"/>
    <property type="project" value="TreeGrafter"/>
</dbReference>
<name>A0A179BYN7_RHILE</name>
<dbReference type="InterPro" id="IPR009057">
    <property type="entry name" value="Homeodomain-like_sf"/>
</dbReference>
<organism evidence="6">
    <name type="scientific">Rhizobium leguminosarum</name>
    <dbReference type="NCBI Taxonomy" id="384"/>
    <lineage>
        <taxon>Bacteria</taxon>
        <taxon>Pseudomonadati</taxon>
        <taxon>Pseudomonadota</taxon>
        <taxon>Alphaproteobacteria</taxon>
        <taxon>Hyphomicrobiales</taxon>
        <taxon>Rhizobiaceae</taxon>
        <taxon>Rhizobium/Agrobacterium group</taxon>
        <taxon>Rhizobium</taxon>
    </lineage>
</organism>
<dbReference type="AlphaFoldDB" id="A0A179BYN7"/>
<accession>A0A179BYN7</accession>
<keyword evidence="1" id="KW-0805">Transcription regulation</keyword>
<dbReference type="EMBL" id="LWBS01000024">
    <property type="protein sequence ID" value="OAP96832.1"/>
    <property type="molecule type" value="Genomic_DNA"/>
</dbReference>
<dbReference type="Pfam" id="PF21351">
    <property type="entry name" value="TetR_C_41"/>
    <property type="match status" value="1"/>
</dbReference>
<evidence type="ECO:0000256" key="1">
    <source>
        <dbReference type="ARBA" id="ARBA00023015"/>
    </source>
</evidence>
<dbReference type="InterPro" id="IPR049484">
    <property type="entry name" value="Rv0078-like_C"/>
</dbReference>
<evidence type="ECO:0000313" key="6">
    <source>
        <dbReference type="EMBL" id="OAP96832.1"/>
    </source>
</evidence>
<evidence type="ECO:0000256" key="3">
    <source>
        <dbReference type="ARBA" id="ARBA00023163"/>
    </source>
</evidence>
<keyword evidence="2 4" id="KW-0238">DNA-binding</keyword>
<dbReference type="PANTHER" id="PTHR30055">
    <property type="entry name" value="HTH-TYPE TRANSCRIPTIONAL REGULATOR RUTR"/>
    <property type="match status" value="1"/>
</dbReference>
<dbReference type="InterPro" id="IPR023772">
    <property type="entry name" value="DNA-bd_HTH_TetR-type_CS"/>
</dbReference>
<dbReference type="InterPro" id="IPR001647">
    <property type="entry name" value="HTH_TetR"/>
</dbReference>
<dbReference type="PANTHER" id="PTHR30055:SF234">
    <property type="entry name" value="HTH-TYPE TRANSCRIPTIONAL REGULATOR BETI"/>
    <property type="match status" value="1"/>
</dbReference>
<dbReference type="PROSITE" id="PS50977">
    <property type="entry name" value="HTH_TETR_2"/>
    <property type="match status" value="1"/>
</dbReference>